<keyword evidence="4" id="KW-0274">FAD</keyword>
<comment type="similarity">
    <text evidence="2">Belongs to the oxygen-dependent FAD-linked oxidoreductase family.</text>
</comment>
<dbReference type="PANTHER" id="PTHR42973">
    <property type="entry name" value="BINDING OXIDOREDUCTASE, PUTATIVE (AFU_ORTHOLOGUE AFUA_1G17690)-RELATED"/>
    <property type="match status" value="1"/>
</dbReference>
<dbReference type="EMBL" id="JAGPXD010000006">
    <property type="protein sequence ID" value="KAH7349809.1"/>
    <property type="molecule type" value="Genomic_DNA"/>
</dbReference>
<evidence type="ECO:0000256" key="1">
    <source>
        <dbReference type="ARBA" id="ARBA00001974"/>
    </source>
</evidence>
<dbReference type="Gene3D" id="3.30.43.10">
    <property type="entry name" value="Uridine Diphospho-n-acetylenolpyruvylglucosamine Reductase, domain 2"/>
    <property type="match status" value="1"/>
</dbReference>
<dbReference type="InterPro" id="IPR006094">
    <property type="entry name" value="Oxid_FAD_bind_N"/>
</dbReference>
<evidence type="ECO:0000313" key="8">
    <source>
        <dbReference type="Proteomes" id="UP000813385"/>
    </source>
</evidence>
<dbReference type="OrthoDB" id="4846361at2759"/>
<dbReference type="PROSITE" id="PS51387">
    <property type="entry name" value="FAD_PCMH"/>
    <property type="match status" value="1"/>
</dbReference>
<gene>
    <name evidence="7" type="ORF">B0T11DRAFT_301994</name>
</gene>
<dbReference type="Gene3D" id="3.40.462.20">
    <property type="match status" value="1"/>
</dbReference>
<dbReference type="GO" id="GO:0016491">
    <property type="term" value="F:oxidoreductase activity"/>
    <property type="evidence" value="ECO:0007669"/>
    <property type="project" value="UniProtKB-KW"/>
</dbReference>
<dbReference type="InterPro" id="IPR016166">
    <property type="entry name" value="FAD-bd_PCMH"/>
</dbReference>
<dbReference type="PANTHER" id="PTHR42973:SF39">
    <property type="entry name" value="FAD-BINDING PCMH-TYPE DOMAIN-CONTAINING PROTEIN"/>
    <property type="match status" value="1"/>
</dbReference>
<feature type="domain" description="FAD-binding PCMH-type" evidence="6">
    <location>
        <begin position="33"/>
        <end position="208"/>
    </location>
</feature>
<evidence type="ECO:0000259" key="6">
    <source>
        <dbReference type="PROSITE" id="PS51387"/>
    </source>
</evidence>
<dbReference type="InterPro" id="IPR050416">
    <property type="entry name" value="FAD-linked_Oxidoreductase"/>
</dbReference>
<evidence type="ECO:0000313" key="7">
    <source>
        <dbReference type="EMBL" id="KAH7349809.1"/>
    </source>
</evidence>
<dbReference type="InterPro" id="IPR036318">
    <property type="entry name" value="FAD-bd_PCMH-like_sf"/>
</dbReference>
<organism evidence="7 8">
    <name type="scientific">Plectosphaerella cucumerina</name>
    <dbReference type="NCBI Taxonomy" id="40658"/>
    <lineage>
        <taxon>Eukaryota</taxon>
        <taxon>Fungi</taxon>
        <taxon>Dikarya</taxon>
        <taxon>Ascomycota</taxon>
        <taxon>Pezizomycotina</taxon>
        <taxon>Sordariomycetes</taxon>
        <taxon>Hypocreomycetidae</taxon>
        <taxon>Glomerellales</taxon>
        <taxon>Plectosphaerellaceae</taxon>
        <taxon>Plectosphaerella</taxon>
    </lineage>
</organism>
<name>A0A8K0T685_9PEZI</name>
<comment type="cofactor">
    <cofactor evidence="1">
        <name>FAD</name>
        <dbReference type="ChEBI" id="CHEBI:57692"/>
    </cofactor>
</comment>
<dbReference type="InterPro" id="IPR016167">
    <property type="entry name" value="FAD-bd_PCMH_sub1"/>
</dbReference>
<sequence length="478" mass="51127">MTFKGINTLTCRYSIPSPSSPIHDTLSRWGSASMEHPALIVNPATEDDVLAAVEVARLNHLKVLPVGGTHGSFVSVTPSTLYLDMSALDAIEVDKTRQTVTFGGGVTAGKLLKALTAAGFYAPLPDSNTVGVIGALLGGGTSYFMGLKGLTVDSVESLRVVTAGKNAAEARTIGPSSPPEERALFHTLCGAGYGLGAVVSATLRIYPVEELHLTENKVWTRQLIFPPSGLKPAAEAFLKLQVQATQIAQLLFVRSPPGTPNARSPVVILSTSYFGSSSEAEAAAAILLDDDLSAKAILAKTTLVPLEAINDKLDPLNSHAGHKLMMVSRVLGHTIEGITASFYKWLAATDQYPDAQGSNVLFSAHSSLKSQQIGKETPGVHHLVEQGLRERGCMIMSMVWCFSPETATKLAGHGKEVVELNLKAQQETKIWQPPSFMSSGAKLEELFSKETAENIRAAKKTWDGDGVFWSPYEMSERL</sequence>
<keyword evidence="8" id="KW-1185">Reference proteome</keyword>
<keyword evidence="3" id="KW-0285">Flavoprotein</keyword>
<dbReference type="AlphaFoldDB" id="A0A8K0T685"/>
<accession>A0A8K0T685</accession>
<evidence type="ECO:0000256" key="4">
    <source>
        <dbReference type="ARBA" id="ARBA00022827"/>
    </source>
</evidence>
<dbReference type="InterPro" id="IPR016169">
    <property type="entry name" value="FAD-bd_PCMH_sub2"/>
</dbReference>
<comment type="caution">
    <text evidence="7">The sequence shown here is derived from an EMBL/GenBank/DDBJ whole genome shotgun (WGS) entry which is preliminary data.</text>
</comment>
<evidence type="ECO:0000256" key="2">
    <source>
        <dbReference type="ARBA" id="ARBA00005466"/>
    </source>
</evidence>
<dbReference type="Gene3D" id="3.30.465.10">
    <property type="match status" value="1"/>
</dbReference>
<reference evidence="7" key="1">
    <citation type="journal article" date="2021" name="Nat. Commun.">
        <title>Genetic determinants of endophytism in the Arabidopsis root mycobiome.</title>
        <authorList>
            <person name="Mesny F."/>
            <person name="Miyauchi S."/>
            <person name="Thiergart T."/>
            <person name="Pickel B."/>
            <person name="Atanasova L."/>
            <person name="Karlsson M."/>
            <person name="Huettel B."/>
            <person name="Barry K.W."/>
            <person name="Haridas S."/>
            <person name="Chen C."/>
            <person name="Bauer D."/>
            <person name="Andreopoulos W."/>
            <person name="Pangilinan J."/>
            <person name="LaButti K."/>
            <person name="Riley R."/>
            <person name="Lipzen A."/>
            <person name="Clum A."/>
            <person name="Drula E."/>
            <person name="Henrissat B."/>
            <person name="Kohler A."/>
            <person name="Grigoriev I.V."/>
            <person name="Martin F.M."/>
            <person name="Hacquard S."/>
        </authorList>
    </citation>
    <scope>NUCLEOTIDE SEQUENCE</scope>
    <source>
        <strain evidence="7">MPI-CAGE-AT-0016</strain>
    </source>
</reference>
<evidence type="ECO:0000256" key="3">
    <source>
        <dbReference type="ARBA" id="ARBA00022630"/>
    </source>
</evidence>
<dbReference type="Pfam" id="PF01565">
    <property type="entry name" value="FAD_binding_4"/>
    <property type="match status" value="1"/>
</dbReference>
<protein>
    <recommendedName>
        <fullName evidence="6">FAD-binding PCMH-type domain-containing protein</fullName>
    </recommendedName>
</protein>
<dbReference type="SUPFAM" id="SSF56176">
    <property type="entry name" value="FAD-binding/transporter-associated domain-like"/>
    <property type="match status" value="1"/>
</dbReference>
<evidence type="ECO:0000256" key="5">
    <source>
        <dbReference type="ARBA" id="ARBA00023002"/>
    </source>
</evidence>
<keyword evidence="5" id="KW-0560">Oxidoreductase</keyword>
<dbReference type="Proteomes" id="UP000813385">
    <property type="component" value="Unassembled WGS sequence"/>
</dbReference>
<dbReference type="GO" id="GO:0071949">
    <property type="term" value="F:FAD binding"/>
    <property type="evidence" value="ECO:0007669"/>
    <property type="project" value="InterPro"/>
</dbReference>
<proteinExistence type="inferred from homology"/>